<evidence type="ECO:0000256" key="1">
    <source>
        <dbReference type="SAM" id="Phobius"/>
    </source>
</evidence>
<evidence type="ECO:0000313" key="2">
    <source>
        <dbReference type="EMBL" id="VAV93204.1"/>
    </source>
</evidence>
<keyword evidence="1" id="KW-0472">Membrane</keyword>
<accession>A0A3B0RIE4</accession>
<sequence>MSQSRNANEFQQAPAKRRSRSSWLDVWLTLAMVTGAVLAMAYLISGMPADARPVLLLAGTVAAVLGWGLGILFSPYGGRDQLSSRGTGRLLTGLIVGFLIAWFWQPIKELVTVCGAQAGDFLSSGMFPIAAISLIIFLLTMITTYVFRGLNQD</sequence>
<gene>
    <name evidence="2" type="ORF">MNBD_ALPHA08-1420</name>
</gene>
<keyword evidence="1" id="KW-1133">Transmembrane helix</keyword>
<feature type="transmembrane region" description="Helical" evidence="1">
    <location>
        <begin position="88"/>
        <end position="105"/>
    </location>
</feature>
<feature type="transmembrane region" description="Helical" evidence="1">
    <location>
        <begin position="56"/>
        <end position="76"/>
    </location>
</feature>
<organism evidence="2">
    <name type="scientific">hydrothermal vent metagenome</name>
    <dbReference type="NCBI Taxonomy" id="652676"/>
    <lineage>
        <taxon>unclassified sequences</taxon>
        <taxon>metagenomes</taxon>
        <taxon>ecological metagenomes</taxon>
    </lineage>
</organism>
<feature type="transmembrane region" description="Helical" evidence="1">
    <location>
        <begin position="26"/>
        <end position="44"/>
    </location>
</feature>
<keyword evidence="1" id="KW-0812">Transmembrane</keyword>
<reference evidence="2" key="1">
    <citation type="submission" date="2018-06" db="EMBL/GenBank/DDBJ databases">
        <authorList>
            <person name="Zhirakovskaya E."/>
        </authorList>
    </citation>
    <scope>NUCLEOTIDE SEQUENCE</scope>
</reference>
<proteinExistence type="predicted"/>
<dbReference type="EMBL" id="UOEC01000107">
    <property type="protein sequence ID" value="VAV93204.1"/>
    <property type="molecule type" value="Genomic_DNA"/>
</dbReference>
<dbReference type="AlphaFoldDB" id="A0A3B0RIE4"/>
<feature type="transmembrane region" description="Helical" evidence="1">
    <location>
        <begin position="125"/>
        <end position="147"/>
    </location>
</feature>
<name>A0A3B0RIE4_9ZZZZ</name>
<protein>
    <submittedName>
        <fullName evidence="2">Uncharacterized protein</fullName>
    </submittedName>
</protein>